<proteinExistence type="predicted"/>
<dbReference type="STRING" id="200991.AUC31_01015"/>
<evidence type="ECO:0000313" key="1">
    <source>
        <dbReference type="EMBL" id="ALS73914.1"/>
    </source>
</evidence>
<dbReference type="Proteomes" id="UP000067683">
    <property type="component" value="Chromosome"/>
</dbReference>
<accession>A0A0U2YGZ2</accession>
<protein>
    <submittedName>
        <fullName evidence="1">Uncharacterized protein</fullName>
    </submittedName>
</protein>
<dbReference type="KEGG" id="prt:AUC31_01015"/>
<name>A0A0U2YGZ2_9BACL</name>
<gene>
    <name evidence="1" type="ORF">AUC31_01015</name>
</gene>
<dbReference type="EMBL" id="CP013659">
    <property type="protein sequence ID" value="ALS73914.1"/>
    <property type="molecule type" value="Genomic_DNA"/>
</dbReference>
<evidence type="ECO:0000313" key="2">
    <source>
        <dbReference type="Proteomes" id="UP000067683"/>
    </source>
</evidence>
<dbReference type="AlphaFoldDB" id="A0A0U2YGZ2"/>
<dbReference type="RefSeq" id="WP_058380623.1">
    <property type="nucleotide sequence ID" value="NZ_CP013659.2"/>
</dbReference>
<sequence length="107" mass="12904">MSKRIKVSKQLDKRFKEIESGAKEINETSSVDFKDLFTQNFMTRYTNFTNITDFFEESPFEFETQKEFESIDEKRLDEYIRQQSKFESWKDMFSTAGKEYVVKKLGF</sequence>
<organism evidence="1 2">
    <name type="scientific">Planococcus rifietoensis</name>
    <dbReference type="NCBI Taxonomy" id="200991"/>
    <lineage>
        <taxon>Bacteria</taxon>
        <taxon>Bacillati</taxon>
        <taxon>Bacillota</taxon>
        <taxon>Bacilli</taxon>
        <taxon>Bacillales</taxon>
        <taxon>Caryophanaceae</taxon>
        <taxon>Planococcus</taxon>
    </lineage>
</organism>
<keyword evidence="2" id="KW-1185">Reference proteome</keyword>
<reference evidence="1" key="1">
    <citation type="submission" date="2016-01" db="EMBL/GenBank/DDBJ databases">
        <title>Complete genome of Planococcus rifietoensis type strain M8.</title>
        <authorList>
            <person name="See-Too W.S."/>
        </authorList>
    </citation>
    <scope>NUCLEOTIDE SEQUENCE [LARGE SCALE GENOMIC DNA]</scope>
    <source>
        <strain evidence="1">M8</strain>
    </source>
</reference>
<dbReference type="OrthoDB" id="3035462at2"/>